<protein>
    <submittedName>
        <fullName evidence="4">DNA-binding transcriptional regulator PaaX</fullName>
    </submittedName>
</protein>
<dbReference type="Pfam" id="PF07848">
    <property type="entry name" value="PaaX"/>
    <property type="match status" value="1"/>
</dbReference>
<dbReference type="Pfam" id="PF08223">
    <property type="entry name" value="PaaX_C"/>
    <property type="match status" value="1"/>
</dbReference>
<dbReference type="InterPro" id="IPR012906">
    <property type="entry name" value="PaaX-like_N"/>
</dbReference>
<name>A0A3E0GW73_9PSEU</name>
<evidence type="ECO:0000259" key="1">
    <source>
        <dbReference type="Pfam" id="PF07848"/>
    </source>
</evidence>
<sequence>MARILTTVNSNATQPPSGRSVGLVPFLFGVTGRTELSGGVLTELLIDLGLTRSAARALIARMRTAGQLASSKRGREVDYRLAGNFARGFERIKAGSDRAATPWTGHFHALLYQVPEGQRAFRDLLRRHALFTGYGIMQPGVLISLTDLSPRLADVLAQCPSGASVRAGTIGLSVEDAAAVAYEAWDLATVGANYRRHISSLRAALASDASLPETAETLRAFTELSMLPLVDTLRDPGLPPELRPPDWPWGELVRLIEEVNARYWPPSIAYVQSKVTG</sequence>
<feature type="domain" description="Transcriptional repressor PaaX-like N-terminal" evidence="1">
    <location>
        <begin position="36"/>
        <end position="83"/>
    </location>
</feature>
<organism evidence="4 5">
    <name type="scientific">Kutzneria buriramensis</name>
    <dbReference type="NCBI Taxonomy" id="1045776"/>
    <lineage>
        <taxon>Bacteria</taxon>
        <taxon>Bacillati</taxon>
        <taxon>Actinomycetota</taxon>
        <taxon>Actinomycetes</taxon>
        <taxon>Pseudonocardiales</taxon>
        <taxon>Pseudonocardiaceae</taxon>
        <taxon>Kutzneria</taxon>
    </lineage>
</organism>
<evidence type="ECO:0000313" key="5">
    <source>
        <dbReference type="Proteomes" id="UP000256269"/>
    </source>
</evidence>
<evidence type="ECO:0000259" key="3">
    <source>
        <dbReference type="Pfam" id="PF20803"/>
    </source>
</evidence>
<evidence type="ECO:0000259" key="2">
    <source>
        <dbReference type="Pfam" id="PF08223"/>
    </source>
</evidence>
<reference evidence="4 5" key="1">
    <citation type="submission" date="2018-08" db="EMBL/GenBank/DDBJ databases">
        <title>Genomic Encyclopedia of Archaeal and Bacterial Type Strains, Phase II (KMG-II): from individual species to whole genera.</title>
        <authorList>
            <person name="Goeker M."/>
        </authorList>
    </citation>
    <scope>NUCLEOTIDE SEQUENCE [LARGE SCALE GENOMIC DNA]</scope>
    <source>
        <strain evidence="4 5">DSM 45791</strain>
    </source>
</reference>
<dbReference type="InterPro" id="IPR013225">
    <property type="entry name" value="PaaX_C"/>
</dbReference>
<dbReference type="InterPro" id="IPR011965">
    <property type="entry name" value="PaaX_trns_reg"/>
</dbReference>
<dbReference type="Proteomes" id="UP000256269">
    <property type="component" value="Unassembled WGS sequence"/>
</dbReference>
<dbReference type="AlphaFoldDB" id="A0A3E0GW73"/>
<dbReference type="GO" id="GO:0006351">
    <property type="term" value="P:DNA-templated transcription"/>
    <property type="evidence" value="ECO:0007669"/>
    <property type="project" value="InterPro"/>
</dbReference>
<dbReference type="Pfam" id="PF20803">
    <property type="entry name" value="PaaX_M"/>
    <property type="match status" value="1"/>
</dbReference>
<proteinExistence type="predicted"/>
<dbReference type="PANTHER" id="PTHR30319:SF1">
    <property type="entry name" value="TRANSCRIPTIONAL REPRESSOR PAAX"/>
    <property type="match status" value="1"/>
</dbReference>
<keyword evidence="5" id="KW-1185">Reference proteome</keyword>
<dbReference type="InterPro" id="IPR048846">
    <property type="entry name" value="PaaX-like_central"/>
</dbReference>
<dbReference type="EMBL" id="QUNO01000023">
    <property type="protein sequence ID" value="REH30763.1"/>
    <property type="molecule type" value="Genomic_DNA"/>
</dbReference>
<dbReference type="Gene3D" id="1.10.10.10">
    <property type="entry name" value="Winged helix-like DNA-binding domain superfamily/Winged helix DNA-binding domain"/>
    <property type="match status" value="1"/>
</dbReference>
<dbReference type="GO" id="GO:0003677">
    <property type="term" value="F:DNA binding"/>
    <property type="evidence" value="ECO:0007669"/>
    <property type="project" value="UniProtKB-KW"/>
</dbReference>
<feature type="domain" description="Transcriptional repressor PaaX-like C-terminal" evidence="2">
    <location>
        <begin position="185"/>
        <end position="272"/>
    </location>
</feature>
<dbReference type="PIRSF" id="PIRSF020623">
    <property type="entry name" value="PaaX"/>
    <property type="match status" value="1"/>
</dbReference>
<feature type="domain" description="Transcriptional repressor PaaX-like central Cas2-like" evidence="3">
    <location>
        <begin position="101"/>
        <end position="164"/>
    </location>
</feature>
<dbReference type="PANTHER" id="PTHR30319">
    <property type="entry name" value="PHENYLACETIC ACID REGULATOR-RELATED TRANSCRIPTIONAL REPRESSOR"/>
    <property type="match status" value="1"/>
</dbReference>
<dbReference type="OrthoDB" id="2270427at2"/>
<gene>
    <name evidence="4" type="ORF">BCF44_123122</name>
</gene>
<evidence type="ECO:0000313" key="4">
    <source>
        <dbReference type="EMBL" id="REH30763.1"/>
    </source>
</evidence>
<comment type="caution">
    <text evidence="4">The sequence shown here is derived from an EMBL/GenBank/DDBJ whole genome shotgun (WGS) entry which is preliminary data.</text>
</comment>
<dbReference type="InterPro" id="IPR036388">
    <property type="entry name" value="WH-like_DNA-bd_sf"/>
</dbReference>
<accession>A0A3E0GW73</accession>
<keyword evidence="4" id="KW-0238">DNA-binding</keyword>